<reference evidence="3 4" key="1">
    <citation type="submission" date="2017-06" db="EMBL/GenBank/DDBJ databases">
        <authorList>
            <person name="Kim H.J."/>
            <person name="Triplett B.A."/>
        </authorList>
    </citation>
    <scope>NUCLEOTIDE SEQUENCE [LARGE SCALE GENOMIC DNA]</scope>
    <source>
        <strain evidence="3 4">DSM 18704</strain>
    </source>
</reference>
<dbReference type="InterPro" id="IPR015943">
    <property type="entry name" value="WD40/YVTN_repeat-like_dom_sf"/>
</dbReference>
<evidence type="ECO:0000313" key="4">
    <source>
        <dbReference type="Proteomes" id="UP000198356"/>
    </source>
</evidence>
<dbReference type="AlphaFoldDB" id="A0A239L4P0"/>
<dbReference type="PANTHER" id="PTHR47199">
    <property type="entry name" value="PHOTOSYSTEM II STABILITY/ASSEMBLY FACTOR HCF136, CHLOROPLASTIC"/>
    <property type="match status" value="1"/>
</dbReference>
<accession>A0A239L4P0</accession>
<keyword evidence="4" id="KW-1185">Reference proteome</keyword>
<dbReference type="EMBL" id="FZOU01000006">
    <property type="protein sequence ID" value="SNT24514.1"/>
    <property type="molecule type" value="Genomic_DNA"/>
</dbReference>
<gene>
    <name evidence="3" type="ORF">SAMN05421770_10652</name>
</gene>
<dbReference type="Proteomes" id="UP000198356">
    <property type="component" value="Unassembled WGS sequence"/>
</dbReference>
<name>A0A239L4P0_9BACT</name>
<dbReference type="Gene3D" id="2.130.10.10">
    <property type="entry name" value="YVTN repeat-like/Quinoprotein amine dehydrogenase"/>
    <property type="match status" value="1"/>
</dbReference>
<feature type="region of interest" description="Disordered" evidence="1">
    <location>
        <begin position="327"/>
        <end position="356"/>
    </location>
</feature>
<proteinExistence type="predicted"/>
<dbReference type="PANTHER" id="PTHR47199:SF2">
    <property type="entry name" value="PHOTOSYSTEM II STABILITY_ASSEMBLY FACTOR HCF136, CHLOROPLASTIC"/>
    <property type="match status" value="1"/>
</dbReference>
<dbReference type="RefSeq" id="WP_089409399.1">
    <property type="nucleotide sequence ID" value="NZ_FZOU01000006.1"/>
</dbReference>
<evidence type="ECO:0000313" key="3">
    <source>
        <dbReference type="EMBL" id="SNT24514.1"/>
    </source>
</evidence>
<sequence>MRLLPLFLLAATAAAHAQFELQESHTTASLRGIHAVSAEVAWASGTGGTVLRTEDGGKNWKLCAVPEGAEKLDFRGVQAFDATTAIVMSSGTGDLSRIYKTVDGCSTWTLAFTNPDKDGFFDAVRFRPGEFSVRGRGVLLGDPVNGEFALFLTTDGGDTWIRRLVAKHDSSHDCSVKKFAASAGEAVFAASNEALAYEDTGSFYFVTGGARSRLAYVGQFRELDGLWCSDVSKFIKLPLGGAPSAGAFATAVKTRQGQVLRQMMVVGGDYRQPEVSAATAVFVSLPPTGSPYPPSMYFSARSSKHPPHGYRSSVAYDDRTKTWITVGPNGTDLSRDDGKNWRPSKPGLQDQPDADKNWNALSLPFVVGPKGRIGRLRPGALVASPKK</sequence>
<dbReference type="OrthoDB" id="9813892at2"/>
<keyword evidence="2" id="KW-0732">Signal</keyword>
<dbReference type="SUPFAM" id="SSF110296">
    <property type="entry name" value="Oligoxyloglucan reducing end-specific cellobiohydrolase"/>
    <property type="match status" value="1"/>
</dbReference>
<evidence type="ECO:0000256" key="1">
    <source>
        <dbReference type="SAM" id="MobiDB-lite"/>
    </source>
</evidence>
<organism evidence="3 4">
    <name type="scientific">Granulicella rosea</name>
    <dbReference type="NCBI Taxonomy" id="474952"/>
    <lineage>
        <taxon>Bacteria</taxon>
        <taxon>Pseudomonadati</taxon>
        <taxon>Acidobacteriota</taxon>
        <taxon>Terriglobia</taxon>
        <taxon>Terriglobales</taxon>
        <taxon>Acidobacteriaceae</taxon>
        <taxon>Granulicella</taxon>
    </lineage>
</organism>
<evidence type="ECO:0008006" key="5">
    <source>
        <dbReference type="Google" id="ProtNLM"/>
    </source>
</evidence>
<evidence type="ECO:0000256" key="2">
    <source>
        <dbReference type="SAM" id="SignalP"/>
    </source>
</evidence>
<feature type="chain" id="PRO_5012173002" description="Photosynthesis system II assembly factor Ycf48/Hcf136-like domain-containing protein" evidence="2">
    <location>
        <begin position="18"/>
        <end position="387"/>
    </location>
</feature>
<protein>
    <recommendedName>
        <fullName evidence="5">Photosynthesis system II assembly factor Ycf48/Hcf136-like domain-containing protein</fullName>
    </recommendedName>
</protein>
<feature type="signal peptide" evidence="2">
    <location>
        <begin position="1"/>
        <end position="17"/>
    </location>
</feature>